<evidence type="ECO:0000256" key="1">
    <source>
        <dbReference type="ARBA" id="ARBA00008026"/>
    </source>
</evidence>
<keyword evidence="2 9" id="KW-0808">Transferase</keyword>
<dbReference type="GO" id="GO:0000287">
    <property type="term" value="F:magnesium ion binding"/>
    <property type="evidence" value="ECO:0007669"/>
    <property type="project" value="UniProtKB-UniRule"/>
</dbReference>
<feature type="domain" description="PurM-like C-terminal" evidence="11">
    <location>
        <begin position="136"/>
        <end position="315"/>
    </location>
</feature>
<keyword evidence="4 9" id="KW-0547">Nucleotide-binding</keyword>
<dbReference type="HAMAP" id="MF_00625">
    <property type="entry name" value="SelD"/>
    <property type="match status" value="1"/>
</dbReference>
<keyword evidence="3 9" id="KW-0479">Metal-binding</keyword>
<evidence type="ECO:0000256" key="2">
    <source>
        <dbReference type="ARBA" id="ARBA00022679"/>
    </source>
</evidence>
<feature type="domain" description="PurM-like N-terminal" evidence="10">
    <location>
        <begin position="17"/>
        <end position="124"/>
    </location>
</feature>
<dbReference type="PANTHER" id="PTHR10256">
    <property type="entry name" value="SELENIDE, WATER DIKINASE"/>
    <property type="match status" value="1"/>
</dbReference>
<feature type="binding site" evidence="9">
    <location>
        <position position="193"/>
    </location>
    <ligand>
        <name>Mg(2+)</name>
        <dbReference type="ChEBI" id="CHEBI:18420"/>
    </ligand>
</feature>
<dbReference type="Proteomes" id="UP000076268">
    <property type="component" value="Unassembled WGS sequence"/>
</dbReference>
<sequence length="316" mass="32531">MERPQHPRLLVGIETSDDAGVYLLDEKTALIQTLDFFTPIVDDPYTFGQIAAANSLSDVYAMGGRPLTAMNIVAFPVSLLNEGILPAILEGGQDKVKEAGAVIVGGHTIDDLEPKYGLSVTGVVHPAKILKNAGAKPGDAIILTKPLGTGILATASRAEMFNEGWQAAINSMTTLNRVAAEALEPFAVSACTDVTGFGLLGHLSEMAAGSGVSILVEHTAVPFLPEAAEAAAMGLVPGGAYANREYFSTKGIRIAAHVPEQAADLLWDPQTSGGLLISLPARQANALLAALHAGGVSAAACIGQVTGTGKGEITVE</sequence>
<evidence type="ECO:0000256" key="6">
    <source>
        <dbReference type="ARBA" id="ARBA00022840"/>
    </source>
</evidence>
<evidence type="ECO:0000259" key="11">
    <source>
        <dbReference type="Pfam" id="PF02769"/>
    </source>
</evidence>
<reference evidence="12 13" key="1">
    <citation type="submission" date="2016-02" db="EMBL/GenBank/DDBJ databases">
        <title>Anaerosporomusa subterraneum gen. nov., sp. nov., a spore-forming obligate anaerobe isolated from saprolite.</title>
        <authorList>
            <person name="Choi J.K."/>
            <person name="Shah M."/>
            <person name="Yee N."/>
        </authorList>
    </citation>
    <scope>NUCLEOTIDE SEQUENCE [LARGE SCALE GENOMIC DNA]</scope>
    <source>
        <strain evidence="12 13">RU4</strain>
    </source>
</reference>
<comment type="subunit">
    <text evidence="9">Homodimer.</text>
</comment>
<dbReference type="NCBIfam" id="TIGR00476">
    <property type="entry name" value="selD"/>
    <property type="match status" value="1"/>
</dbReference>
<comment type="caution">
    <text evidence="12">The sequence shown here is derived from an EMBL/GenBank/DDBJ whole genome shotgun (WGS) entry which is preliminary data.</text>
</comment>
<comment type="caution">
    <text evidence="9">Lacks conserved residue(s) required for the propagation of feature annotation.</text>
</comment>
<keyword evidence="13" id="KW-1185">Reference proteome</keyword>
<dbReference type="InterPro" id="IPR036921">
    <property type="entry name" value="PurM-like_N_sf"/>
</dbReference>
<evidence type="ECO:0000256" key="9">
    <source>
        <dbReference type="HAMAP-Rule" id="MF_00625"/>
    </source>
</evidence>
<dbReference type="PANTHER" id="PTHR10256:SF0">
    <property type="entry name" value="INACTIVE SELENIDE, WATER DIKINASE-LIKE PROTEIN-RELATED"/>
    <property type="match status" value="1"/>
</dbReference>
<evidence type="ECO:0000256" key="7">
    <source>
        <dbReference type="ARBA" id="ARBA00022842"/>
    </source>
</evidence>
<keyword evidence="8 9" id="KW-0711">Selenium</keyword>
<dbReference type="NCBIfam" id="NF002098">
    <property type="entry name" value="PRK00943.1"/>
    <property type="match status" value="1"/>
</dbReference>
<dbReference type="InterPro" id="IPR004536">
    <property type="entry name" value="SPS/SelD"/>
</dbReference>
<dbReference type="AlphaFoldDB" id="A0A154BPN9"/>
<dbReference type="Pfam" id="PF00586">
    <property type="entry name" value="AIRS"/>
    <property type="match status" value="1"/>
</dbReference>
<keyword evidence="6 9" id="KW-0067">ATP-binding</keyword>
<dbReference type="GO" id="GO:0004756">
    <property type="term" value="F:selenide, water dikinase activity"/>
    <property type="evidence" value="ECO:0007669"/>
    <property type="project" value="UniProtKB-UniRule"/>
</dbReference>
<dbReference type="InterPro" id="IPR016188">
    <property type="entry name" value="PurM-like_N"/>
</dbReference>
<dbReference type="EC" id="2.7.9.3" evidence="9"/>
<dbReference type="FunFam" id="3.30.1330.10:FF:000003">
    <property type="entry name" value="Selenide, water dikinase"/>
    <property type="match status" value="1"/>
</dbReference>
<evidence type="ECO:0000256" key="5">
    <source>
        <dbReference type="ARBA" id="ARBA00022777"/>
    </source>
</evidence>
<evidence type="ECO:0000256" key="3">
    <source>
        <dbReference type="ARBA" id="ARBA00022723"/>
    </source>
</evidence>
<dbReference type="InterPro" id="IPR023061">
    <property type="entry name" value="SelD_I"/>
</dbReference>
<name>A0A154BPN9_ANASB</name>
<dbReference type="CDD" id="cd02195">
    <property type="entry name" value="SelD"/>
    <property type="match status" value="1"/>
</dbReference>
<dbReference type="PIRSF" id="PIRSF036407">
    <property type="entry name" value="Selenphspht_syn"/>
    <property type="match status" value="1"/>
</dbReference>
<gene>
    <name evidence="9" type="primary">selD</name>
    <name evidence="12" type="ORF">AXX12_11080</name>
</gene>
<evidence type="ECO:0000256" key="8">
    <source>
        <dbReference type="ARBA" id="ARBA00023266"/>
    </source>
</evidence>
<dbReference type="Gene3D" id="3.90.650.10">
    <property type="entry name" value="PurM-like C-terminal domain"/>
    <property type="match status" value="1"/>
</dbReference>
<dbReference type="GO" id="GO:0005524">
    <property type="term" value="F:ATP binding"/>
    <property type="evidence" value="ECO:0007669"/>
    <property type="project" value="UniProtKB-UniRule"/>
</dbReference>
<protein>
    <recommendedName>
        <fullName evidence="9">Selenide, water dikinase</fullName>
        <ecNumber evidence="9">2.7.9.3</ecNumber>
    </recommendedName>
    <alternativeName>
        <fullName evidence="9">Selenium donor protein</fullName>
    </alternativeName>
    <alternativeName>
        <fullName evidence="9">Selenophosphate synthase</fullName>
    </alternativeName>
</protein>
<feature type="binding site" evidence="9">
    <location>
        <position position="58"/>
    </location>
    <ligand>
        <name>Mg(2+)</name>
        <dbReference type="ChEBI" id="CHEBI:18420"/>
    </ligand>
</feature>
<dbReference type="SUPFAM" id="SSF55326">
    <property type="entry name" value="PurM N-terminal domain-like"/>
    <property type="match status" value="1"/>
</dbReference>
<dbReference type="EMBL" id="LSGP01000020">
    <property type="protein sequence ID" value="KYZ75917.1"/>
    <property type="molecule type" value="Genomic_DNA"/>
</dbReference>
<keyword evidence="7 9" id="KW-0460">Magnesium</keyword>
<feature type="binding site" evidence="9">
    <location>
        <begin position="106"/>
        <end position="108"/>
    </location>
    <ligand>
        <name>ATP</name>
        <dbReference type="ChEBI" id="CHEBI:30616"/>
        <note>ligand shared between dimeric partners</note>
    </ligand>
</feature>
<dbReference type="InterPro" id="IPR036676">
    <property type="entry name" value="PurM-like_C_sf"/>
</dbReference>
<evidence type="ECO:0000259" key="10">
    <source>
        <dbReference type="Pfam" id="PF00586"/>
    </source>
</evidence>
<feature type="binding site" description="in other chain" evidence="9">
    <location>
        <begin position="15"/>
        <end position="17"/>
    </location>
    <ligand>
        <name>ATP</name>
        <dbReference type="ChEBI" id="CHEBI:30616"/>
        <note>ligand shared between dimeric partners</note>
    </ligand>
</feature>
<comment type="similarity">
    <text evidence="1 9">Belongs to the selenophosphate synthase 1 family. Class I subfamily.</text>
</comment>
<comment type="catalytic activity">
    <reaction evidence="9">
        <text>hydrogenselenide + ATP + H2O = selenophosphate + AMP + phosphate + 2 H(+)</text>
        <dbReference type="Rhea" id="RHEA:18737"/>
        <dbReference type="ChEBI" id="CHEBI:15377"/>
        <dbReference type="ChEBI" id="CHEBI:15378"/>
        <dbReference type="ChEBI" id="CHEBI:16144"/>
        <dbReference type="ChEBI" id="CHEBI:29317"/>
        <dbReference type="ChEBI" id="CHEBI:30616"/>
        <dbReference type="ChEBI" id="CHEBI:43474"/>
        <dbReference type="ChEBI" id="CHEBI:456215"/>
        <dbReference type="EC" id="2.7.9.3"/>
    </reaction>
</comment>
<proteinExistence type="inferred from homology"/>
<dbReference type="Gene3D" id="3.30.1330.10">
    <property type="entry name" value="PurM-like, N-terminal domain"/>
    <property type="match status" value="1"/>
</dbReference>
<evidence type="ECO:0000313" key="13">
    <source>
        <dbReference type="Proteomes" id="UP000076268"/>
    </source>
</evidence>
<dbReference type="Pfam" id="PF02769">
    <property type="entry name" value="AIRS_C"/>
    <property type="match status" value="1"/>
</dbReference>
<accession>A0A154BPN9</accession>
<dbReference type="SUPFAM" id="SSF56042">
    <property type="entry name" value="PurM C-terminal domain-like"/>
    <property type="match status" value="1"/>
</dbReference>
<keyword evidence="5 9" id="KW-0418">Kinase</keyword>
<feature type="binding site" description="in other chain" evidence="9">
    <location>
        <position position="35"/>
    </location>
    <ligand>
        <name>ATP</name>
        <dbReference type="ChEBI" id="CHEBI:30616"/>
        <note>ligand shared between dimeric partners</note>
    </ligand>
</feature>
<dbReference type="InterPro" id="IPR010918">
    <property type="entry name" value="PurM-like_C_dom"/>
</dbReference>
<comment type="cofactor">
    <cofactor evidence="9">
        <name>Mg(2+)</name>
        <dbReference type="ChEBI" id="CHEBI:18420"/>
    </cofactor>
    <text evidence="9">Binds 1 Mg(2+) ion per monomer.</text>
</comment>
<feature type="binding site" description="in other chain" evidence="9">
    <location>
        <position position="58"/>
    </location>
    <ligand>
        <name>ATP</name>
        <dbReference type="ChEBI" id="CHEBI:30616"/>
        <note>ligand shared between dimeric partners</note>
    </ligand>
</feature>
<dbReference type="GO" id="GO:0005737">
    <property type="term" value="C:cytoplasm"/>
    <property type="evidence" value="ECO:0007669"/>
    <property type="project" value="TreeGrafter"/>
</dbReference>
<evidence type="ECO:0000256" key="4">
    <source>
        <dbReference type="ARBA" id="ARBA00022741"/>
    </source>
</evidence>
<evidence type="ECO:0000313" key="12">
    <source>
        <dbReference type="EMBL" id="KYZ75917.1"/>
    </source>
</evidence>
<dbReference type="STRING" id="1794912.AXX12_11080"/>
<organism evidence="12 13">
    <name type="scientific">Anaerosporomusa subterranea</name>
    <dbReference type="NCBI Taxonomy" id="1794912"/>
    <lineage>
        <taxon>Bacteria</taxon>
        <taxon>Bacillati</taxon>
        <taxon>Bacillota</taxon>
        <taxon>Negativicutes</taxon>
        <taxon>Acetonemataceae</taxon>
        <taxon>Anaerosporomusa</taxon>
    </lineage>
</organism>
<dbReference type="GO" id="GO:0016260">
    <property type="term" value="P:selenocysteine biosynthetic process"/>
    <property type="evidence" value="ECO:0007669"/>
    <property type="project" value="InterPro"/>
</dbReference>
<feature type="binding site" evidence="9">
    <location>
        <position position="18"/>
    </location>
    <ligand>
        <name>Mg(2+)</name>
        <dbReference type="ChEBI" id="CHEBI:18420"/>
    </ligand>
</feature>
<comment type="function">
    <text evidence="9">Synthesizes selenophosphate from selenide and ATP.</text>
</comment>